<keyword evidence="5" id="KW-0812">Transmembrane</keyword>
<name>A0A386HNQ8_9BACT</name>
<protein>
    <submittedName>
        <fullName evidence="8">TolC family protein</fullName>
    </submittedName>
</protein>
<gene>
    <name evidence="8" type="ORF">D6B99_05640</name>
</gene>
<dbReference type="PANTHER" id="PTHR30026:SF20">
    <property type="entry name" value="OUTER MEMBRANE PROTEIN TOLC"/>
    <property type="match status" value="1"/>
</dbReference>
<evidence type="ECO:0000256" key="7">
    <source>
        <dbReference type="ARBA" id="ARBA00023237"/>
    </source>
</evidence>
<evidence type="ECO:0000256" key="5">
    <source>
        <dbReference type="ARBA" id="ARBA00022692"/>
    </source>
</evidence>
<dbReference type="GO" id="GO:0015562">
    <property type="term" value="F:efflux transmembrane transporter activity"/>
    <property type="evidence" value="ECO:0007669"/>
    <property type="project" value="InterPro"/>
</dbReference>
<evidence type="ECO:0000256" key="6">
    <source>
        <dbReference type="ARBA" id="ARBA00023136"/>
    </source>
</evidence>
<evidence type="ECO:0000256" key="1">
    <source>
        <dbReference type="ARBA" id="ARBA00004442"/>
    </source>
</evidence>
<dbReference type="EMBL" id="CP032489">
    <property type="protein sequence ID" value="AYD47140.1"/>
    <property type="molecule type" value="Genomic_DNA"/>
</dbReference>
<keyword evidence="4" id="KW-1134">Transmembrane beta strand</keyword>
<proteinExistence type="inferred from homology"/>
<dbReference type="Pfam" id="PF02321">
    <property type="entry name" value="OEP"/>
    <property type="match status" value="2"/>
</dbReference>
<organism evidence="8 9">
    <name type="scientific">Arachidicoccus soli</name>
    <dbReference type="NCBI Taxonomy" id="2341117"/>
    <lineage>
        <taxon>Bacteria</taxon>
        <taxon>Pseudomonadati</taxon>
        <taxon>Bacteroidota</taxon>
        <taxon>Chitinophagia</taxon>
        <taxon>Chitinophagales</taxon>
        <taxon>Chitinophagaceae</taxon>
        <taxon>Arachidicoccus</taxon>
    </lineage>
</organism>
<dbReference type="InterPro" id="IPR003423">
    <property type="entry name" value="OMP_efflux"/>
</dbReference>
<comment type="subcellular location">
    <subcellularLocation>
        <location evidence="1">Cell outer membrane</location>
    </subcellularLocation>
</comment>
<dbReference type="GO" id="GO:1990281">
    <property type="term" value="C:efflux pump complex"/>
    <property type="evidence" value="ECO:0007669"/>
    <property type="project" value="TreeGrafter"/>
</dbReference>
<evidence type="ECO:0000256" key="4">
    <source>
        <dbReference type="ARBA" id="ARBA00022452"/>
    </source>
</evidence>
<dbReference type="RefSeq" id="WP_119985936.1">
    <property type="nucleotide sequence ID" value="NZ_CP032489.1"/>
</dbReference>
<keyword evidence="7" id="KW-0998">Cell outer membrane</keyword>
<keyword evidence="3" id="KW-0813">Transport</keyword>
<keyword evidence="9" id="KW-1185">Reference proteome</keyword>
<keyword evidence="6" id="KW-0472">Membrane</keyword>
<dbReference type="SUPFAM" id="SSF56954">
    <property type="entry name" value="Outer membrane efflux proteins (OEP)"/>
    <property type="match status" value="1"/>
</dbReference>
<dbReference type="AlphaFoldDB" id="A0A386HNQ8"/>
<dbReference type="Gene3D" id="1.20.1600.10">
    <property type="entry name" value="Outer membrane efflux proteins (OEP)"/>
    <property type="match status" value="1"/>
</dbReference>
<evidence type="ECO:0000256" key="3">
    <source>
        <dbReference type="ARBA" id="ARBA00022448"/>
    </source>
</evidence>
<dbReference type="GO" id="GO:0009279">
    <property type="term" value="C:cell outer membrane"/>
    <property type="evidence" value="ECO:0007669"/>
    <property type="project" value="UniProtKB-SubCell"/>
</dbReference>
<reference evidence="8 9" key="1">
    <citation type="submission" date="2018-09" db="EMBL/GenBank/DDBJ databases">
        <title>Arachidicoccus sp. nov., a bacterium isolated from soil.</title>
        <authorList>
            <person name="Weon H.-Y."/>
            <person name="Kwon S.-W."/>
            <person name="Lee S.A."/>
        </authorList>
    </citation>
    <scope>NUCLEOTIDE SEQUENCE [LARGE SCALE GENOMIC DNA]</scope>
    <source>
        <strain evidence="8 9">KIS59-12</strain>
    </source>
</reference>
<dbReference type="PANTHER" id="PTHR30026">
    <property type="entry name" value="OUTER MEMBRANE PROTEIN TOLC"/>
    <property type="match status" value="1"/>
</dbReference>
<comment type="similarity">
    <text evidence="2">Belongs to the outer membrane factor (OMF) (TC 1.B.17) family.</text>
</comment>
<dbReference type="OrthoDB" id="9811587at2"/>
<accession>A0A386HNQ8</accession>
<dbReference type="GO" id="GO:0015288">
    <property type="term" value="F:porin activity"/>
    <property type="evidence" value="ECO:0007669"/>
    <property type="project" value="TreeGrafter"/>
</dbReference>
<dbReference type="InterPro" id="IPR051906">
    <property type="entry name" value="TolC-like"/>
</dbReference>
<evidence type="ECO:0000313" key="8">
    <source>
        <dbReference type="EMBL" id="AYD47140.1"/>
    </source>
</evidence>
<evidence type="ECO:0000313" key="9">
    <source>
        <dbReference type="Proteomes" id="UP000266118"/>
    </source>
</evidence>
<dbReference type="KEGG" id="ark:D6B99_05640"/>
<dbReference type="Proteomes" id="UP000266118">
    <property type="component" value="Chromosome"/>
</dbReference>
<evidence type="ECO:0000256" key="2">
    <source>
        <dbReference type="ARBA" id="ARBA00007613"/>
    </source>
</evidence>
<sequence length="444" mass="50104">MKKFIFIPLLFCIPIFAFSQKDTWDLQRCVDYALSHNISVRQSDVQERLSAIQLKQSKAMQIPTLNLNSQAGENFGRYINPTTNQFATNKSFSQTLSLQSGITLFNFFNQQHSIKSAEAQDQANKYDIERAKNDVALNVAAAYLQYLLSLEQVNIAKGQIALSQQQLNLTNKQVAAGSLPELNSAQLESQLATDSSTFITNKATMNQNKLQLLALLNLSADADFNVSLPDLENIPLEPLSEMQPQDIYRTALFNQFQQKVDSLNLLSAKEAAKSARAAMYPSLRMAGSIGSNYANSYKQAYGFSYGKQMFDANISEFVGLSLDIPIFNNRQSHSSYERAKANITSAQLTQEKNNQTLQQNIYTAYNNAETGIQNYNANTKGESYAAYAYELAQKRYDIGMMSTSDYLISQNNLYTAKMNKASAHYEYIFRLKVLEFYKYNHIRL</sequence>